<feature type="domain" description="Flagellar motor switch protein FliG N-terminal" evidence="14">
    <location>
        <begin position="26"/>
        <end position="124"/>
    </location>
</feature>
<keyword evidence="5 11" id="KW-1003">Cell membrane</keyword>
<dbReference type="InterPro" id="IPR028263">
    <property type="entry name" value="FliG_N"/>
</dbReference>
<keyword evidence="15" id="KW-0969">Cilium</keyword>
<keyword evidence="11" id="KW-0997">Cell inner membrane</keyword>
<comment type="caution">
    <text evidence="15">The sequence shown here is derived from an EMBL/GenBank/DDBJ whole genome shotgun (WGS) entry which is preliminary data.</text>
</comment>
<dbReference type="GO" id="GO:0009425">
    <property type="term" value="C:bacterial-type flagellum basal body"/>
    <property type="evidence" value="ECO:0007669"/>
    <property type="project" value="UniProtKB-SubCell"/>
</dbReference>
<evidence type="ECO:0000256" key="9">
    <source>
        <dbReference type="ARBA" id="ARBA00023143"/>
    </source>
</evidence>
<dbReference type="GO" id="GO:0006935">
    <property type="term" value="P:chemotaxis"/>
    <property type="evidence" value="ECO:0007669"/>
    <property type="project" value="UniProtKB-KW"/>
</dbReference>
<dbReference type="Pfam" id="PF01706">
    <property type="entry name" value="FliG_C"/>
    <property type="match status" value="1"/>
</dbReference>
<protein>
    <recommendedName>
        <fullName evidence="4 11">Flagellar motor switch protein FliG</fullName>
    </recommendedName>
</protein>
<proteinExistence type="inferred from homology"/>
<dbReference type="NCBIfam" id="TIGR00207">
    <property type="entry name" value="fliG"/>
    <property type="match status" value="1"/>
</dbReference>
<dbReference type="Proteomes" id="UP000051242">
    <property type="component" value="Unassembled WGS sequence"/>
</dbReference>
<dbReference type="PIRSF" id="PIRSF003161">
    <property type="entry name" value="FliG"/>
    <property type="match status" value="1"/>
</dbReference>
<evidence type="ECO:0000256" key="8">
    <source>
        <dbReference type="ARBA" id="ARBA00023136"/>
    </source>
</evidence>
<dbReference type="InterPro" id="IPR023087">
    <property type="entry name" value="Flg_Motor_Flig_C"/>
</dbReference>
<evidence type="ECO:0000313" key="16">
    <source>
        <dbReference type="Proteomes" id="UP000051242"/>
    </source>
</evidence>
<dbReference type="Pfam" id="PF14841">
    <property type="entry name" value="FliG_M"/>
    <property type="match status" value="1"/>
</dbReference>
<feature type="domain" description="Flagellar motor switch protein FliG C-terminal" evidence="12">
    <location>
        <begin position="240"/>
        <end position="346"/>
    </location>
</feature>
<organism evidence="15 16">
    <name type="scientific">OM182 bacterium BACL3 MAG-120619-bin3</name>
    <dbReference type="NCBI Taxonomy" id="1655593"/>
    <lineage>
        <taxon>Bacteria</taxon>
        <taxon>Pseudomonadati</taxon>
        <taxon>Pseudomonadota</taxon>
        <taxon>Gammaproteobacteria</taxon>
        <taxon>OMG group</taxon>
        <taxon>OM182 clade</taxon>
    </lineage>
</organism>
<evidence type="ECO:0000259" key="13">
    <source>
        <dbReference type="Pfam" id="PF14841"/>
    </source>
</evidence>
<feature type="domain" description="Flagellar motor switch protein FliG middle" evidence="13">
    <location>
        <begin position="138"/>
        <end position="208"/>
    </location>
</feature>
<evidence type="ECO:0000256" key="10">
    <source>
        <dbReference type="ARBA" id="ARBA00025598"/>
    </source>
</evidence>
<dbReference type="Gene3D" id="1.10.220.30">
    <property type="match status" value="3"/>
</dbReference>
<comment type="function">
    <text evidence="10 11">FliG is one of three proteins (FliG, FliN, FliM) that forms the rotor-mounted switch complex (C ring), located at the base of the basal body. This complex interacts with the CheY and CheZ chemotaxis proteins, in addition to contacting components of the motor that determine the direction of flagellar rotation.</text>
</comment>
<evidence type="ECO:0000256" key="4">
    <source>
        <dbReference type="ARBA" id="ARBA00021870"/>
    </source>
</evidence>
<evidence type="ECO:0000256" key="3">
    <source>
        <dbReference type="ARBA" id="ARBA00010299"/>
    </source>
</evidence>
<keyword evidence="8 11" id="KW-0472">Membrane</keyword>
<dbReference type="PRINTS" id="PR00954">
    <property type="entry name" value="FLGMOTORFLIG"/>
</dbReference>
<reference evidence="15 16" key="1">
    <citation type="submission" date="2015-10" db="EMBL/GenBank/DDBJ databases">
        <title>Metagenome-Assembled Genomes uncover a global brackish microbiome.</title>
        <authorList>
            <person name="Hugerth L.W."/>
            <person name="Larsson J."/>
            <person name="Alneberg J."/>
            <person name="Lindh M.V."/>
            <person name="Legrand C."/>
            <person name="Pinhassi J."/>
            <person name="Andersson A.F."/>
        </authorList>
    </citation>
    <scope>NUCLEOTIDE SEQUENCE [LARGE SCALE GENOMIC DNA]</scope>
    <source>
        <strain evidence="15">BACL22 MAG-120619-bin3</strain>
    </source>
</reference>
<evidence type="ECO:0000256" key="1">
    <source>
        <dbReference type="ARBA" id="ARBA00004117"/>
    </source>
</evidence>
<evidence type="ECO:0000259" key="14">
    <source>
        <dbReference type="Pfam" id="PF14842"/>
    </source>
</evidence>
<dbReference type="InterPro" id="IPR032779">
    <property type="entry name" value="FliG_M"/>
</dbReference>
<comment type="similarity">
    <text evidence="3 11">Belongs to the FliG family.</text>
</comment>
<evidence type="ECO:0000256" key="7">
    <source>
        <dbReference type="ARBA" id="ARBA00022779"/>
    </source>
</evidence>
<evidence type="ECO:0000313" key="15">
    <source>
        <dbReference type="EMBL" id="KRO78820.1"/>
    </source>
</evidence>
<dbReference type="InterPro" id="IPR011002">
    <property type="entry name" value="FliG_a-hlx"/>
</dbReference>
<dbReference type="AlphaFoldDB" id="A0A0R2SV62"/>
<keyword evidence="15" id="KW-0966">Cell projection</keyword>
<evidence type="ECO:0000256" key="5">
    <source>
        <dbReference type="ARBA" id="ARBA00022475"/>
    </source>
</evidence>
<keyword evidence="9 11" id="KW-0975">Bacterial flagellum</keyword>
<evidence type="ECO:0000256" key="11">
    <source>
        <dbReference type="PIRNR" id="PIRNR003161"/>
    </source>
</evidence>
<keyword evidence="15" id="KW-0282">Flagellum</keyword>
<comment type="subcellular location">
    <subcellularLocation>
        <location evidence="1 11">Bacterial flagellum basal body</location>
    </subcellularLocation>
    <subcellularLocation>
        <location evidence="2 11">Cell inner membrane</location>
        <topology evidence="2 11">Peripheral membrane protein</topology>
        <orientation evidence="2 11">Cytoplasmic side</orientation>
    </subcellularLocation>
</comment>
<dbReference type="InterPro" id="IPR000090">
    <property type="entry name" value="Flg_Motor_Flig"/>
</dbReference>
<dbReference type="PANTHER" id="PTHR30534">
    <property type="entry name" value="FLAGELLAR MOTOR SWITCH PROTEIN FLIG"/>
    <property type="match status" value="1"/>
</dbReference>
<dbReference type="Pfam" id="PF14842">
    <property type="entry name" value="FliG_N"/>
    <property type="match status" value="1"/>
</dbReference>
<dbReference type="EMBL" id="LICD01000278">
    <property type="protein sequence ID" value="KRO78820.1"/>
    <property type="molecule type" value="Genomic_DNA"/>
</dbReference>
<dbReference type="SUPFAM" id="SSF48029">
    <property type="entry name" value="FliG"/>
    <property type="match status" value="2"/>
</dbReference>
<name>A0A0R2SV62_9GAMM</name>
<dbReference type="GO" id="GO:0071973">
    <property type="term" value="P:bacterial-type flagellum-dependent cell motility"/>
    <property type="evidence" value="ECO:0007669"/>
    <property type="project" value="InterPro"/>
</dbReference>
<keyword evidence="6 11" id="KW-0145">Chemotaxis</keyword>
<dbReference type="GO" id="GO:0003774">
    <property type="term" value="F:cytoskeletal motor activity"/>
    <property type="evidence" value="ECO:0007669"/>
    <property type="project" value="InterPro"/>
</dbReference>
<gene>
    <name evidence="15" type="ORF">ABR85_08930</name>
</gene>
<accession>A0A0R2SV62</accession>
<dbReference type="PANTHER" id="PTHR30534:SF0">
    <property type="entry name" value="FLAGELLAR MOTOR SWITCH PROTEIN FLIG"/>
    <property type="match status" value="1"/>
</dbReference>
<evidence type="ECO:0000256" key="2">
    <source>
        <dbReference type="ARBA" id="ARBA00004515"/>
    </source>
</evidence>
<keyword evidence="7 11" id="KW-0283">Flagellar rotation</keyword>
<sequence length="354" mass="38753">MAKKKKDEIESNRPAEPTALELELAKLPSTDKAAVIMLLLGEEHAAEVLRHLEPKEVQTLGQKMTSVANLSKDVISGVLAEFIDSTSGKTNLGIGSLGYTQSVFNKALGQEKAASVLGKIMPGESLKGLEMLQWMDAKSIHEFIQNEHPQVIAVVLSVLEHDTAGELLKFLSEDIRADVIARVSSLDAVKPSAMSHLEEVLREQFLNKSGTSSATFGGVKTAAQILKYSGSEVESSILKSVNELDKTLAEKLEENMFTFMNLGGLDNKSMQTLIRDLENDLLIPALKGADEAVKDKFLENMSERARDLFLDDLEAQGPIRITEVEKAQKEIMRVARKLSEEGEIMLSTGGNEFV</sequence>
<evidence type="ECO:0000256" key="6">
    <source>
        <dbReference type="ARBA" id="ARBA00022500"/>
    </source>
</evidence>
<evidence type="ECO:0000259" key="12">
    <source>
        <dbReference type="Pfam" id="PF01706"/>
    </source>
</evidence>
<dbReference type="GO" id="GO:0005886">
    <property type="term" value="C:plasma membrane"/>
    <property type="evidence" value="ECO:0007669"/>
    <property type="project" value="UniProtKB-SubCell"/>
</dbReference>